<dbReference type="InterPro" id="IPR052918">
    <property type="entry name" value="Motility_Chemotaxis_Reg"/>
</dbReference>
<accession>A0ABP7QSW5</accession>
<dbReference type="NCBIfam" id="TIGR04183">
    <property type="entry name" value="Por_Secre_tail"/>
    <property type="match status" value="1"/>
</dbReference>
<feature type="signal peptide" evidence="1">
    <location>
        <begin position="1"/>
        <end position="27"/>
    </location>
</feature>
<gene>
    <name evidence="2" type="ORF">GCM10022407_35080</name>
</gene>
<evidence type="ECO:0000313" key="3">
    <source>
        <dbReference type="Proteomes" id="UP001501556"/>
    </source>
</evidence>
<dbReference type="SUPFAM" id="SSF101898">
    <property type="entry name" value="NHL repeat"/>
    <property type="match status" value="1"/>
</dbReference>
<evidence type="ECO:0000256" key="1">
    <source>
        <dbReference type="SAM" id="SignalP"/>
    </source>
</evidence>
<dbReference type="InterPro" id="IPR026444">
    <property type="entry name" value="Secre_tail"/>
</dbReference>
<name>A0ABP7QSW5_9BACT</name>
<organism evidence="2 3">
    <name type="scientific">Hymenobacter antarcticus</name>
    <dbReference type="NCBI Taxonomy" id="486270"/>
    <lineage>
        <taxon>Bacteria</taxon>
        <taxon>Pseudomonadati</taxon>
        <taxon>Bacteroidota</taxon>
        <taxon>Cytophagia</taxon>
        <taxon>Cytophagales</taxon>
        <taxon>Hymenobacteraceae</taxon>
        <taxon>Hymenobacter</taxon>
    </lineage>
</organism>
<dbReference type="EMBL" id="BAABDI010000031">
    <property type="protein sequence ID" value="GAA3987355.1"/>
    <property type="molecule type" value="Genomic_DNA"/>
</dbReference>
<comment type="caution">
    <text evidence="2">The sequence shown here is derived from an EMBL/GenBank/DDBJ whole genome shotgun (WGS) entry which is preliminary data.</text>
</comment>
<keyword evidence="3" id="KW-1185">Reference proteome</keyword>
<sequence length="610" mass="61920">MNYFFNCSWAVVAYALGLLVFGSPARAQSAQSSQLAITQANVVVTANSPDATLFDVAAVADGQGNTYLAGSFRGAVQFGAFSLTSADSRDDVFVAKRDAAGTYLWAVPGGGPGAQRGQALAVDAAGNVYVAGHFKSVPTAIFGSHTLVNSAVAGSFEEADAFVAKLNGTTRAWEWANRAGGGTRINGDDGATAVAVDGLGNVYVGGYFNSSVAFFGPGMGLQVANPFPGFNNAFLGKLTAAGTWVWAKGQQYMGLGGVNLAIDANQDVYMTGVYGRGYANFGPFTLTSRISEAFVAKIDGSGTWQWATGTGPTPPPTIPSFPRSVSMSTVAIDGARGLYVAGAFGRGAPNSPADTLIIGNTVLTNTGSVGPPGPSGNVLRTFDGYVARLDAATGAWRWAVQTYGAGDEFLVTPRVDGAGRVLVAGNFAELVASGLPGSRFGTTTLRSAGGSDLLVAQLDSTGRWLWARHAGGAASESAALCGLDAQGRGVLVGAFTGAATQLGSSTLAQFSPAQSSTFFTAVLGANGPLAVRPGAAGSAFTVYPNPARTAVSVAGLPPGQTVQVLDVLGRVLLAGTVPARGELQLALPAGLPAGLYLVRAGTQAQRLVVE</sequence>
<reference evidence="3" key="1">
    <citation type="journal article" date="2019" name="Int. J. Syst. Evol. Microbiol.">
        <title>The Global Catalogue of Microorganisms (GCM) 10K type strain sequencing project: providing services to taxonomists for standard genome sequencing and annotation.</title>
        <authorList>
            <consortium name="The Broad Institute Genomics Platform"/>
            <consortium name="The Broad Institute Genome Sequencing Center for Infectious Disease"/>
            <person name="Wu L."/>
            <person name="Ma J."/>
        </authorList>
    </citation>
    <scope>NUCLEOTIDE SEQUENCE [LARGE SCALE GENOMIC DNA]</scope>
    <source>
        <strain evidence="3">JCM 17217</strain>
    </source>
</reference>
<evidence type="ECO:0000313" key="2">
    <source>
        <dbReference type="EMBL" id="GAA3987355.1"/>
    </source>
</evidence>
<proteinExistence type="predicted"/>
<feature type="chain" id="PRO_5046336882" description="Por secretion system C-terminal sorting domain-containing protein" evidence="1">
    <location>
        <begin position="28"/>
        <end position="610"/>
    </location>
</feature>
<protein>
    <recommendedName>
        <fullName evidence="4">Por secretion system C-terminal sorting domain-containing protein</fullName>
    </recommendedName>
</protein>
<dbReference type="RefSeq" id="WP_345126406.1">
    <property type="nucleotide sequence ID" value="NZ_BAABDI010000031.1"/>
</dbReference>
<evidence type="ECO:0008006" key="4">
    <source>
        <dbReference type="Google" id="ProtNLM"/>
    </source>
</evidence>
<keyword evidence="1" id="KW-0732">Signal</keyword>
<dbReference type="PANTHER" id="PTHR35580">
    <property type="entry name" value="CELL SURFACE GLYCOPROTEIN (S-LAYER PROTEIN)-LIKE PROTEIN"/>
    <property type="match status" value="1"/>
</dbReference>
<dbReference type="PANTHER" id="PTHR35580:SF1">
    <property type="entry name" value="PHYTASE-LIKE DOMAIN-CONTAINING PROTEIN"/>
    <property type="match status" value="1"/>
</dbReference>
<dbReference type="Proteomes" id="UP001501556">
    <property type="component" value="Unassembled WGS sequence"/>
</dbReference>